<evidence type="ECO:0000256" key="7">
    <source>
        <dbReference type="ARBA" id="ARBA00023136"/>
    </source>
</evidence>
<feature type="transmembrane region" description="Helical" evidence="8">
    <location>
        <begin position="39"/>
        <end position="56"/>
    </location>
</feature>
<evidence type="ECO:0000256" key="8">
    <source>
        <dbReference type="SAM" id="Phobius"/>
    </source>
</evidence>
<dbReference type="PANTHER" id="PTHR36122:SF2">
    <property type="entry name" value="NICOTINAMIDE RIBOSIDE TRANSPORTER PNUC"/>
    <property type="match status" value="1"/>
</dbReference>
<feature type="transmembrane region" description="Helical" evidence="8">
    <location>
        <begin position="12"/>
        <end position="33"/>
    </location>
</feature>
<evidence type="ECO:0000313" key="9">
    <source>
        <dbReference type="EMBL" id="GGO06600.1"/>
    </source>
</evidence>
<dbReference type="EMBL" id="BMLN01000012">
    <property type="protein sequence ID" value="GGO06600.1"/>
    <property type="molecule type" value="Genomic_DNA"/>
</dbReference>
<dbReference type="Proteomes" id="UP000606653">
    <property type="component" value="Unassembled WGS sequence"/>
</dbReference>
<keyword evidence="3" id="KW-0813">Transport</keyword>
<dbReference type="PANTHER" id="PTHR36122">
    <property type="entry name" value="NICOTINAMIDE RIBOSIDE TRANSPORTER PNUC"/>
    <property type="match status" value="1"/>
</dbReference>
<feature type="transmembrane region" description="Helical" evidence="8">
    <location>
        <begin position="165"/>
        <end position="183"/>
    </location>
</feature>
<comment type="subcellular location">
    <subcellularLocation>
        <location evidence="1">Cell membrane</location>
        <topology evidence="1">Multi-pass membrane protein</topology>
    </subcellularLocation>
</comment>
<keyword evidence="6 8" id="KW-1133">Transmembrane helix</keyword>
<proteinExistence type="inferred from homology"/>
<comment type="caution">
    <text evidence="9">The sequence shown here is derived from an EMBL/GenBank/DDBJ whole genome shotgun (WGS) entry which is preliminary data.</text>
</comment>
<comment type="similarity">
    <text evidence="2">Belongs to the nicotinamide ribonucleoside (NR) uptake permease (TC 4.B.1) family.</text>
</comment>
<protein>
    <submittedName>
        <fullName evidence="9">Nicotinamide mononucleotide transporter PnuC</fullName>
    </submittedName>
</protein>
<sequence>MAARLRRELFSGWTTFEAAYILAFLAIQIIVFALNPDNWLSFVSGFTGILCVTFVAKGKISNYAFGLVQVSTYLILAYQWNLMGEFMLNWFYLAIQFIGFYIWSRHMMKEKYGKGGSVSEKTEEVSVVKAKGLKALQYVWLTVVIVIGWLAYAQLLVSLDSHQPYLDGLTVVLSVTAQLLMVFRFKEQWWLWVIVNVLSIILWVRVVILQDSTDYGLVVMYVAYLFNSVYGALNWQRLQNATRAKEAQGTV</sequence>
<evidence type="ECO:0000256" key="3">
    <source>
        <dbReference type="ARBA" id="ARBA00022448"/>
    </source>
</evidence>
<evidence type="ECO:0000256" key="2">
    <source>
        <dbReference type="ARBA" id="ARBA00006669"/>
    </source>
</evidence>
<name>A0ABQ2LAE9_9BACL</name>
<feature type="transmembrane region" description="Helical" evidence="8">
    <location>
        <begin position="215"/>
        <end position="233"/>
    </location>
</feature>
<dbReference type="RefSeq" id="WP_018978201.1">
    <property type="nucleotide sequence ID" value="NZ_BMLN01000012.1"/>
</dbReference>
<evidence type="ECO:0000256" key="6">
    <source>
        <dbReference type="ARBA" id="ARBA00022989"/>
    </source>
</evidence>
<keyword evidence="4" id="KW-1003">Cell membrane</keyword>
<keyword evidence="10" id="KW-1185">Reference proteome</keyword>
<feature type="transmembrane region" description="Helical" evidence="8">
    <location>
        <begin position="86"/>
        <end position="104"/>
    </location>
</feature>
<dbReference type="NCBIfam" id="TIGR01528">
    <property type="entry name" value="NMN_trans_PnuC"/>
    <property type="match status" value="1"/>
</dbReference>
<gene>
    <name evidence="9" type="ORF">GCM10010969_34290</name>
</gene>
<keyword evidence="5 8" id="KW-0812">Transmembrane</keyword>
<dbReference type="Pfam" id="PF04973">
    <property type="entry name" value="NMN_transporter"/>
    <property type="match status" value="1"/>
</dbReference>
<organism evidence="9 10">
    <name type="scientific">Saccharibacillus kuerlensis</name>
    <dbReference type="NCBI Taxonomy" id="459527"/>
    <lineage>
        <taxon>Bacteria</taxon>
        <taxon>Bacillati</taxon>
        <taxon>Bacillota</taxon>
        <taxon>Bacilli</taxon>
        <taxon>Bacillales</taxon>
        <taxon>Paenibacillaceae</taxon>
        <taxon>Saccharibacillus</taxon>
    </lineage>
</organism>
<feature type="transmembrane region" description="Helical" evidence="8">
    <location>
        <begin position="190"/>
        <end position="209"/>
    </location>
</feature>
<accession>A0ABQ2LAE9</accession>
<evidence type="ECO:0000313" key="10">
    <source>
        <dbReference type="Proteomes" id="UP000606653"/>
    </source>
</evidence>
<dbReference type="InterPro" id="IPR006419">
    <property type="entry name" value="NMN_transpt_PnuC"/>
</dbReference>
<feature type="transmembrane region" description="Helical" evidence="8">
    <location>
        <begin position="138"/>
        <end position="159"/>
    </location>
</feature>
<feature type="transmembrane region" description="Helical" evidence="8">
    <location>
        <begin position="63"/>
        <end position="80"/>
    </location>
</feature>
<reference evidence="10" key="1">
    <citation type="journal article" date="2019" name="Int. J. Syst. Evol. Microbiol.">
        <title>The Global Catalogue of Microorganisms (GCM) 10K type strain sequencing project: providing services to taxonomists for standard genome sequencing and annotation.</title>
        <authorList>
            <consortium name="The Broad Institute Genomics Platform"/>
            <consortium name="The Broad Institute Genome Sequencing Center for Infectious Disease"/>
            <person name="Wu L."/>
            <person name="Ma J."/>
        </authorList>
    </citation>
    <scope>NUCLEOTIDE SEQUENCE [LARGE SCALE GENOMIC DNA]</scope>
    <source>
        <strain evidence="10">CGMCC 1.6964</strain>
    </source>
</reference>
<evidence type="ECO:0000256" key="5">
    <source>
        <dbReference type="ARBA" id="ARBA00022692"/>
    </source>
</evidence>
<keyword evidence="7 8" id="KW-0472">Membrane</keyword>
<evidence type="ECO:0000256" key="1">
    <source>
        <dbReference type="ARBA" id="ARBA00004651"/>
    </source>
</evidence>
<evidence type="ECO:0000256" key="4">
    <source>
        <dbReference type="ARBA" id="ARBA00022475"/>
    </source>
</evidence>